<comment type="caution">
    <text evidence="1">The sequence shown here is derived from an EMBL/GenBank/DDBJ whole genome shotgun (WGS) entry which is preliminary data.</text>
</comment>
<reference evidence="1" key="1">
    <citation type="journal article" date="2014" name="Front. Microbiol.">
        <title>High frequency of phylogenetically diverse reductive dehalogenase-homologous genes in deep subseafloor sedimentary metagenomes.</title>
        <authorList>
            <person name="Kawai M."/>
            <person name="Futagami T."/>
            <person name="Toyoda A."/>
            <person name="Takaki Y."/>
            <person name="Nishi S."/>
            <person name="Hori S."/>
            <person name="Arai W."/>
            <person name="Tsubouchi T."/>
            <person name="Morono Y."/>
            <person name="Uchiyama I."/>
            <person name="Ito T."/>
            <person name="Fujiyama A."/>
            <person name="Inagaki F."/>
            <person name="Takami H."/>
        </authorList>
    </citation>
    <scope>NUCLEOTIDE SEQUENCE</scope>
    <source>
        <strain evidence="1">Expedition CK06-06</strain>
    </source>
</reference>
<evidence type="ECO:0000313" key="1">
    <source>
        <dbReference type="EMBL" id="GAH35688.1"/>
    </source>
</evidence>
<dbReference type="EMBL" id="BARU01006700">
    <property type="protein sequence ID" value="GAH35688.1"/>
    <property type="molecule type" value="Genomic_DNA"/>
</dbReference>
<sequence length="93" mass="11023">MSQTPVKKRFSRRKAKVLRNLLSCYNVIQMAPEPCHFFCAKTNTYIRVEVNDLTEHMGSRLKEFKEETCRSGEKIQVFLYKKHAQKPEVMEIK</sequence>
<organism evidence="1">
    <name type="scientific">marine sediment metagenome</name>
    <dbReference type="NCBI Taxonomy" id="412755"/>
    <lineage>
        <taxon>unclassified sequences</taxon>
        <taxon>metagenomes</taxon>
        <taxon>ecological metagenomes</taxon>
    </lineage>
</organism>
<accession>X1GRP4</accession>
<protein>
    <submittedName>
        <fullName evidence="1">Uncharacterized protein</fullName>
    </submittedName>
</protein>
<name>X1GRP4_9ZZZZ</name>
<proteinExistence type="predicted"/>
<dbReference type="AlphaFoldDB" id="X1GRP4"/>
<gene>
    <name evidence="1" type="ORF">S03H2_13198</name>
</gene>